<dbReference type="EMBL" id="VFML01000001">
    <property type="protein sequence ID" value="TQJ05077.1"/>
    <property type="molecule type" value="Genomic_DNA"/>
</dbReference>
<keyword evidence="2" id="KW-0812">Transmembrane</keyword>
<evidence type="ECO:0000256" key="1">
    <source>
        <dbReference type="SAM" id="MobiDB-lite"/>
    </source>
</evidence>
<protein>
    <submittedName>
        <fullName evidence="3">Uncharacterized protein</fullName>
    </submittedName>
</protein>
<reference evidence="3 4" key="1">
    <citation type="submission" date="2019-06" db="EMBL/GenBank/DDBJ databases">
        <title>Sequencing the genomes of 1000 actinobacteria strains.</title>
        <authorList>
            <person name="Klenk H.-P."/>
        </authorList>
    </citation>
    <scope>NUCLEOTIDE SEQUENCE [LARGE SCALE GENOMIC DNA]</scope>
    <source>
        <strain evidence="3 4">DSM 45679</strain>
    </source>
</reference>
<keyword evidence="2" id="KW-1133">Transmembrane helix</keyword>
<evidence type="ECO:0000313" key="3">
    <source>
        <dbReference type="EMBL" id="TQJ05077.1"/>
    </source>
</evidence>
<feature type="region of interest" description="Disordered" evidence="1">
    <location>
        <begin position="1"/>
        <end position="77"/>
    </location>
</feature>
<evidence type="ECO:0000313" key="4">
    <source>
        <dbReference type="Proteomes" id="UP000320876"/>
    </source>
</evidence>
<dbReference type="AlphaFoldDB" id="A0A542DPS9"/>
<keyword evidence="4" id="KW-1185">Reference proteome</keyword>
<keyword evidence="2" id="KW-0472">Membrane</keyword>
<feature type="transmembrane region" description="Helical" evidence="2">
    <location>
        <begin position="86"/>
        <end position="105"/>
    </location>
</feature>
<sequence>MSGNDRPPWIGESPSWAGPGKHALPPRPDPQTGEPFPPRGLGYLGRDDTPDTDPYRETRLSRKPKPPPGMGPTLAWHRPNKRMRHLTTLGAFGFLVIGGSLLGLLDGDSPFEWLLWWQSWILIIVFTILIGGPFSTIVHSAGADWLQVQRLRWGVTKSNFVKLYELTKIDVSHGGTTFHLYLSDGERAVERSFEELQVDRRVWDLVYNGVLHSVASGATVTTKAAGILELSHVPGLKFRNPYTEGGK</sequence>
<gene>
    <name evidence="3" type="ORF">FB471_4900</name>
</gene>
<feature type="transmembrane region" description="Helical" evidence="2">
    <location>
        <begin position="117"/>
        <end position="142"/>
    </location>
</feature>
<dbReference type="Proteomes" id="UP000320876">
    <property type="component" value="Unassembled WGS sequence"/>
</dbReference>
<accession>A0A542DPS9</accession>
<proteinExistence type="predicted"/>
<comment type="caution">
    <text evidence="3">The sequence shown here is derived from an EMBL/GenBank/DDBJ whole genome shotgun (WGS) entry which is preliminary data.</text>
</comment>
<name>A0A542DPS9_AMYCI</name>
<organism evidence="3 4">
    <name type="scientific">Amycolatopsis cihanbeyliensis</name>
    <dbReference type="NCBI Taxonomy" id="1128664"/>
    <lineage>
        <taxon>Bacteria</taxon>
        <taxon>Bacillati</taxon>
        <taxon>Actinomycetota</taxon>
        <taxon>Actinomycetes</taxon>
        <taxon>Pseudonocardiales</taxon>
        <taxon>Pseudonocardiaceae</taxon>
        <taxon>Amycolatopsis</taxon>
    </lineage>
</organism>
<feature type="compositionally biased region" description="Basic and acidic residues" evidence="1">
    <location>
        <begin position="45"/>
        <end position="60"/>
    </location>
</feature>
<evidence type="ECO:0000256" key="2">
    <source>
        <dbReference type="SAM" id="Phobius"/>
    </source>
</evidence>